<accession>A0A7S3GHU7</accession>
<dbReference type="AlphaFoldDB" id="A0A7S3GHU7"/>
<protein>
    <submittedName>
        <fullName evidence="2">Uncharacterized protein</fullName>
    </submittedName>
</protein>
<sequence>MVFGFAMATGSTTRDLSIMRETIKKEERQRSKGPKDTLSYSHHPKFEGPPIPLTTSNAEFGRGCDIAVKDGVVKKTTSSVKKEFYSDTPMPLTLLQLNAKKWVKQNMLHTCLSLRVCLSPLLSPRTLVQRACTSFFLSSFTRICVYYAVQALIHAFIHM</sequence>
<proteinExistence type="predicted"/>
<feature type="region of interest" description="Disordered" evidence="1">
    <location>
        <begin position="24"/>
        <end position="51"/>
    </location>
</feature>
<evidence type="ECO:0000313" key="2">
    <source>
        <dbReference type="EMBL" id="CAE0266602.1"/>
    </source>
</evidence>
<reference evidence="2" key="1">
    <citation type="submission" date="2021-01" db="EMBL/GenBank/DDBJ databases">
        <authorList>
            <person name="Corre E."/>
            <person name="Pelletier E."/>
            <person name="Niang G."/>
            <person name="Scheremetjew M."/>
            <person name="Finn R."/>
            <person name="Kale V."/>
            <person name="Holt S."/>
            <person name="Cochrane G."/>
            <person name="Meng A."/>
            <person name="Brown T."/>
            <person name="Cohen L."/>
        </authorList>
    </citation>
    <scope>NUCLEOTIDE SEQUENCE</scope>
    <source>
        <strain evidence="2">NIES-2562</strain>
    </source>
</reference>
<feature type="compositionally biased region" description="Basic and acidic residues" evidence="1">
    <location>
        <begin position="24"/>
        <end position="35"/>
    </location>
</feature>
<dbReference type="EMBL" id="HBIB01044327">
    <property type="protein sequence ID" value="CAE0266602.1"/>
    <property type="molecule type" value="Transcribed_RNA"/>
</dbReference>
<gene>
    <name evidence="2" type="ORF">PBIL07802_LOCUS28944</name>
</gene>
<name>A0A7S3GHU7_9EUKA</name>
<organism evidence="2">
    <name type="scientific">Palpitomonas bilix</name>
    <dbReference type="NCBI Taxonomy" id="652834"/>
    <lineage>
        <taxon>Eukaryota</taxon>
        <taxon>Eukaryota incertae sedis</taxon>
    </lineage>
</organism>
<evidence type="ECO:0000256" key="1">
    <source>
        <dbReference type="SAM" id="MobiDB-lite"/>
    </source>
</evidence>